<dbReference type="InterPro" id="IPR002347">
    <property type="entry name" value="SDR_fam"/>
</dbReference>
<dbReference type="SUPFAM" id="SSF51735">
    <property type="entry name" value="NAD(P)-binding Rossmann-fold domains"/>
    <property type="match status" value="1"/>
</dbReference>
<feature type="region of interest" description="Disordered" evidence="1">
    <location>
        <begin position="61"/>
        <end position="84"/>
    </location>
</feature>
<dbReference type="EMBL" id="RIZI01000117">
    <property type="protein sequence ID" value="RNF68700.1"/>
    <property type="molecule type" value="Genomic_DNA"/>
</dbReference>
<protein>
    <submittedName>
        <fullName evidence="2">SDR family NAD(P)-dependent oxidoreductase</fullName>
    </submittedName>
</protein>
<dbReference type="InterPro" id="IPR036291">
    <property type="entry name" value="NAD(P)-bd_dom_sf"/>
</dbReference>
<evidence type="ECO:0000313" key="2">
    <source>
        <dbReference type="EMBL" id="RNF68700.1"/>
    </source>
</evidence>
<evidence type="ECO:0000256" key="1">
    <source>
        <dbReference type="SAM" id="MobiDB-lite"/>
    </source>
</evidence>
<gene>
    <name evidence="2" type="ORF">EC580_02760</name>
</gene>
<sequence>MTAEPRVALVTGSTSGIGLAIAQRLAHAGYAVALHSRNSPETGLRQAAALADAATVLADRAPARRPPSSTCRGHRQAGFAPRPA</sequence>
<dbReference type="OrthoDB" id="5290448at2"/>
<dbReference type="AlphaFoldDB" id="A0A3M8RPS0"/>
<accession>A0A3M8RPS0</accession>
<proteinExistence type="predicted"/>
<dbReference type="Gene3D" id="3.40.50.720">
    <property type="entry name" value="NAD(P)-binding Rossmann-like Domain"/>
    <property type="match status" value="1"/>
</dbReference>
<organism evidence="2">
    <name type="scientific">Acidithiobacillus sulfuriphilus</name>
    <dbReference type="NCBI Taxonomy" id="1867749"/>
    <lineage>
        <taxon>Bacteria</taxon>
        <taxon>Pseudomonadati</taxon>
        <taxon>Pseudomonadota</taxon>
        <taxon>Acidithiobacillia</taxon>
        <taxon>Acidithiobacillales</taxon>
        <taxon>Acidithiobacillaceae</taxon>
        <taxon>Acidithiobacillus</taxon>
    </lineage>
</organism>
<reference evidence="2" key="1">
    <citation type="submission" date="2018-10" db="EMBL/GenBank/DDBJ databases">
        <title>Acidithiobacillus sulfuriphilus sp. nov.: an extremely acidophilic sulfur-oxidizing chemolithotroph isolated from a neutral pH environment.</title>
        <authorList>
            <person name="Falagan C."/>
            <person name="Moya-Beltran A."/>
            <person name="Quatrini R."/>
            <person name="Johnson D.B."/>
        </authorList>
    </citation>
    <scope>NUCLEOTIDE SEQUENCE [LARGE SCALE GENOMIC DNA]</scope>
    <source>
        <strain evidence="2">CJ-2</strain>
    </source>
</reference>
<name>A0A3M8RPS0_9PROT</name>
<comment type="caution">
    <text evidence="2">The sequence shown here is derived from an EMBL/GenBank/DDBJ whole genome shotgun (WGS) entry which is preliminary data.</text>
</comment>
<dbReference type="Pfam" id="PF00106">
    <property type="entry name" value="adh_short"/>
    <property type="match status" value="1"/>
</dbReference>